<comment type="similarity">
    <text evidence="1 2">Belongs to the glycosyl hydrolase 31 family.</text>
</comment>
<gene>
    <name evidence="6" type="ORF">PUT78_08020</name>
</gene>
<name>A0ABT5TAT6_9RHOB</name>
<proteinExistence type="inferred from homology"/>
<dbReference type="PANTHER" id="PTHR22762:SF165">
    <property type="entry name" value="PUTATIVE (AFU_ORTHOLOGUE AFUA_1G06560)-RELATED"/>
    <property type="match status" value="1"/>
</dbReference>
<dbReference type="Pfam" id="PF13802">
    <property type="entry name" value="Gal_mutarotas_2"/>
    <property type="match status" value="1"/>
</dbReference>
<dbReference type="CDD" id="cd14752">
    <property type="entry name" value="GH31_N"/>
    <property type="match status" value="1"/>
</dbReference>
<keyword evidence="2 6" id="KW-0378">Hydrolase</keyword>
<organism evidence="6 7">
    <name type="scientific">Roseinatronobacter alkalisoli</name>
    <dbReference type="NCBI Taxonomy" id="3028235"/>
    <lineage>
        <taxon>Bacteria</taxon>
        <taxon>Pseudomonadati</taxon>
        <taxon>Pseudomonadota</taxon>
        <taxon>Alphaproteobacteria</taxon>
        <taxon>Rhodobacterales</taxon>
        <taxon>Paracoccaceae</taxon>
        <taxon>Roseinatronobacter</taxon>
    </lineage>
</organism>
<keyword evidence="2" id="KW-0326">Glycosidase</keyword>
<dbReference type="InterPro" id="IPR048395">
    <property type="entry name" value="Glyco_hydro_31_C"/>
</dbReference>
<evidence type="ECO:0000313" key="6">
    <source>
        <dbReference type="EMBL" id="MDD7971043.1"/>
    </source>
</evidence>
<feature type="domain" description="Glycoside hydrolase family 31 N-terminal" evidence="4">
    <location>
        <begin position="26"/>
        <end position="213"/>
    </location>
</feature>
<dbReference type="SUPFAM" id="SSF51445">
    <property type="entry name" value="(Trans)glycosidases"/>
    <property type="match status" value="1"/>
</dbReference>
<reference evidence="6" key="1">
    <citation type="submission" date="2023-02" db="EMBL/GenBank/DDBJ databases">
        <title>Description of Roseinatronobacter alkalisoli sp. nov., an alkaliphilic bacerium isolated from soda soil.</title>
        <authorList>
            <person name="Wei W."/>
        </authorList>
    </citation>
    <scope>NUCLEOTIDE SEQUENCE</scope>
    <source>
        <strain evidence="6">HJB301</strain>
    </source>
</reference>
<dbReference type="Pfam" id="PF01055">
    <property type="entry name" value="Glyco_hydro_31_2nd"/>
    <property type="match status" value="1"/>
</dbReference>
<dbReference type="InterPro" id="IPR013780">
    <property type="entry name" value="Glyco_hydro_b"/>
</dbReference>
<dbReference type="SUPFAM" id="SSF51011">
    <property type="entry name" value="Glycosyl hydrolase domain"/>
    <property type="match status" value="1"/>
</dbReference>
<dbReference type="GO" id="GO:0016787">
    <property type="term" value="F:hydrolase activity"/>
    <property type="evidence" value="ECO:0007669"/>
    <property type="project" value="UniProtKB-KW"/>
</dbReference>
<dbReference type="EMBL" id="JAQZSM010000005">
    <property type="protein sequence ID" value="MDD7971043.1"/>
    <property type="molecule type" value="Genomic_DNA"/>
</dbReference>
<dbReference type="InterPro" id="IPR000322">
    <property type="entry name" value="Glyco_hydro_31_TIM"/>
</dbReference>
<dbReference type="InterPro" id="IPR017853">
    <property type="entry name" value="GH"/>
</dbReference>
<evidence type="ECO:0000259" key="5">
    <source>
        <dbReference type="Pfam" id="PF21365"/>
    </source>
</evidence>
<evidence type="ECO:0000259" key="4">
    <source>
        <dbReference type="Pfam" id="PF13802"/>
    </source>
</evidence>
<evidence type="ECO:0000256" key="1">
    <source>
        <dbReference type="ARBA" id="ARBA00007806"/>
    </source>
</evidence>
<feature type="domain" description="Glycoside hydrolase family 31 TIM barrel" evidence="3">
    <location>
        <begin position="260"/>
        <end position="586"/>
    </location>
</feature>
<dbReference type="InterPro" id="IPR025887">
    <property type="entry name" value="Glyco_hydro_31_N_dom"/>
</dbReference>
<protein>
    <submittedName>
        <fullName evidence="6">Glycoside hydrolase family 31 protein</fullName>
    </submittedName>
</protein>
<dbReference type="RefSeq" id="WP_274351730.1">
    <property type="nucleotide sequence ID" value="NZ_JAQZSM010000005.1"/>
</dbReference>
<evidence type="ECO:0000259" key="3">
    <source>
        <dbReference type="Pfam" id="PF01055"/>
    </source>
</evidence>
<dbReference type="Gene3D" id="2.60.40.1760">
    <property type="entry name" value="glycosyl hydrolase (family 31)"/>
    <property type="match status" value="1"/>
</dbReference>
<dbReference type="InterPro" id="IPR011013">
    <property type="entry name" value="Gal_mutarotase_sf_dom"/>
</dbReference>
<dbReference type="Pfam" id="PF21365">
    <property type="entry name" value="Glyco_hydro_31_3rd"/>
    <property type="match status" value="1"/>
</dbReference>
<dbReference type="Gene3D" id="3.20.20.80">
    <property type="entry name" value="Glycosidases"/>
    <property type="match status" value="1"/>
</dbReference>
<dbReference type="SUPFAM" id="SSF74650">
    <property type="entry name" value="Galactose mutarotase-like"/>
    <property type="match status" value="1"/>
</dbReference>
<sequence>MKTLENWCLLSCDECSVTLLVESRHTLSIEALDSARFRVRLRKDGQWRLGRSWTVAPEGPLPREGRARDARDGFTCPAADVTQADDRITIATDRLRAIIRTPLQICWQAMMDGQWRDVAQDRPTGAYMLGRRDHRNAHFLNRHRNECVFGLGEKAGLLERSGRRYEMRNLDAMGYDAQTTDPLYKHIPFTLTRTPDAGSFSLFYDTLAGCWFDLGNELDNYHAPYRSFRAEDGDLDYYFTWAPDMLALVKAQQQLTGGMAFPPRWSLGYSGSTMAYTDAPDAQVQMLGFLDALHTHDIPCDSFHLSSGYTSIDGKRYVFNWNTDKFPDIAGFTRAYADAGIHIIANIKPCLLQDHPRYDDVAGQGLFIRDSDTGAPELSMFWDAKGSHLDFTNPDTLDWWQGNVTTALLDQGLDSTWNDNNEFEVWDHHAQCHGFGEPIDMGLIRPLHALLMSQASETAQKAHAPDKRPYLITRAGCAGLQRHAQTWTGDNRTSWDSLRWNIRMGLGMALSGISNIGHDVGGFAGPQPDGELLLRWVQNGIFHPRFVIHSWNDDGSVTEPWTHPDMLPLIRDAFALRYRLLPYMYTCLWQAVSRGEPMLRPTFLDHEDDPECLADTDDFMLGRDLLVANVVEAGVKNRRVYLPRNATGWWDFHAGTWHPGGQWLDLAVTLDSIPLFVRAGAVLPLARHGARSDEAASVAAVFPARDQGVYVSEGYDDGGDNADALSGNHCVTRFELSCDGAELALAVTLSGQRAFAPETLLLALPETAPFPVRIGGKAVSHGQSFSIRD</sequence>
<accession>A0ABT5TAT6</accession>
<evidence type="ECO:0000256" key="2">
    <source>
        <dbReference type="RuleBase" id="RU361185"/>
    </source>
</evidence>
<dbReference type="Proteomes" id="UP001431784">
    <property type="component" value="Unassembled WGS sequence"/>
</dbReference>
<dbReference type="CDD" id="cd06599">
    <property type="entry name" value="GH31_glycosidase_Aec37"/>
    <property type="match status" value="1"/>
</dbReference>
<dbReference type="PANTHER" id="PTHR22762">
    <property type="entry name" value="ALPHA-GLUCOSIDASE"/>
    <property type="match status" value="1"/>
</dbReference>
<dbReference type="Gene3D" id="2.60.40.1180">
    <property type="entry name" value="Golgi alpha-mannosidase II"/>
    <property type="match status" value="1"/>
</dbReference>
<feature type="domain" description="Glycosyl hydrolase family 31 C-terminal" evidence="5">
    <location>
        <begin position="595"/>
        <end position="683"/>
    </location>
</feature>
<comment type="caution">
    <text evidence="6">The sequence shown here is derived from an EMBL/GenBank/DDBJ whole genome shotgun (WGS) entry which is preliminary data.</text>
</comment>
<keyword evidence="7" id="KW-1185">Reference proteome</keyword>
<evidence type="ECO:0000313" key="7">
    <source>
        <dbReference type="Proteomes" id="UP001431784"/>
    </source>
</evidence>